<proteinExistence type="predicted"/>
<feature type="disulfide bond" evidence="1">
    <location>
        <begin position="2"/>
        <end position="12"/>
    </location>
</feature>
<keyword evidence="1" id="KW-0245">EGF-like domain</keyword>
<feature type="domain" description="EGF-like" evidence="2">
    <location>
        <begin position="1"/>
        <end position="30"/>
    </location>
</feature>
<dbReference type="Gene3D" id="2.10.25.10">
    <property type="entry name" value="Laminin"/>
    <property type="match status" value="1"/>
</dbReference>
<name>A0ABV0S6G4_9TELE</name>
<evidence type="ECO:0000313" key="3">
    <source>
        <dbReference type="EMBL" id="MEQ2215288.1"/>
    </source>
</evidence>
<organism evidence="3 4">
    <name type="scientific">Xenoophorus captivus</name>
    <dbReference type="NCBI Taxonomy" id="1517983"/>
    <lineage>
        <taxon>Eukaryota</taxon>
        <taxon>Metazoa</taxon>
        <taxon>Chordata</taxon>
        <taxon>Craniata</taxon>
        <taxon>Vertebrata</taxon>
        <taxon>Euteleostomi</taxon>
        <taxon>Actinopterygii</taxon>
        <taxon>Neopterygii</taxon>
        <taxon>Teleostei</taxon>
        <taxon>Neoteleostei</taxon>
        <taxon>Acanthomorphata</taxon>
        <taxon>Ovalentaria</taxon>
        <taxon>Atherinomorphae</taxon>
        <taxon>Cyprinodontiformes</taxon>
        <taxon>Goodeidae</taxon>
        <taxon>Xenoophorus</taxon>
    </lineage>
</organism>
<dbReference type="EMBL" id="JAHRIN010068133">
    <property type="protein sequence ID" value="MEQ2215288.1"/>
    <property type="molecule type" value="Genomic_DNA"/>
</dbReference>
<feature type="disulfide bond" evidence="1">
    <location>
        <begin position="20"/>
        <end position="29"/>
    </location>
</feature>
<accession>A0ABV0S6G4</accession>
<keyword evidence="1" id="KW-1015">Disulfide bond</keyword>
<evidence type="ECO:0000256" key="1">
    <source>
        <dbReference type="PROSITE-ProRule" id="PRU00076"/>
    </source>
</evidence>
<dbReference type="PROSITE" id="PS50026">
    <property type="entry name" value="EGF_3"/>
    <property type="match status" value="1"/>
</dbReference>
<evidence type="ECO:0000313" key="4">
    <source>
        <dbReference type="Proteomes" id="UP001434883"/>
    </source>
</evidence>
<comment type="caution">
    <text evidence="3">The sequence shown here is derived from an EMBL/GenBank/DDBJ whole genome shotgun (WGS) entry which is preliminary data.</text>
</comment>
<comment type="caution">
    <text evidence="1">Lacks conserved residue(s) required for the propagation of feature annotation.</text>
</comment>
<feature type="non-terminal residue" evidence="3">
    <location>
        <position position="1"/>
    </location>
</feature>
<dbReference type="Proteomes" id="UP001434883">
    <property type="component" value="Unassembled WGS sequence"/>
</dbReference>
<dbReference type="InterPro" id="IPR000742">
    <property type="entry name" value="EGF"/>
</dbReference>
<sequence length="87" mass="9396">VCDPPCQNYGVCVGPNSCDCPPGYPGVGCSGANLHVNDYTFKDAGHFASSTFHGFASLVVLYPYSYPTCRHFIPTLTADDQKDFLNL</sequence>
<evidence type="ECO:0000259" key="2">
    <source>
        <dbReference type="PROSITE" id="PS50026"/>
    </source>
</evidence>
<keyword evidence="4" id="KW-1185">Reference proteome</keyword>
<dbReference type="PROSITE" id="PS01186">
    <property type="entry name" value="EGF_2"/>
    <property type="match status" value="1"/>
</dbReference>
<reference evidence="3 4" key="1">
    <citation type="submission" date="2021-06" db="EMBL/GenBank/DDBJ databases">
        <authorList>
            <person name="Palmer J.M."/>
        </authorList>
    </citation>
    <scope>NUCLEOTIDE SEQUENCE [LARGE SCALE GENOMIC DNA]</scope>
    <source>
        <strain evidence="3 4">XC_2019</strain>
        <tissue evidence="3">Muscle</tissue>
    </source>
</reference>
<gene>
    <name evidence="3" type="ORF">XENOCAPTIV_030156</name>
</gene>
<dbReference type="PROSITE" id="PS00022">
    <property type="entry name" value="EGF_1"/>
    <property type="match status" value="1"/>
</dbReference>
<protein>
    <recommendedName>
        <fullName evidence="2">EGF-like domain-containing protein</fullName>
    </recommendedName>
</protein>